<accession>A0ABZ2J6B0</accession>
<comment type="cofactor">
    <cofactor evidence="8">
        <name>Mg(2+)</name>
        <dbReference type="ChEBI" id="CHEBI:18420"/>
    </cofactor>
</comment>
<name>A0ABZ2J6B0_9CHLR</name>
<dbReference type="Gene3D" id="3.90.470.20">
    <property type="entry name" value="4'-phosphopantetheinyl transferase domain"/>
    <property type="match status" value="1"/>
</dbReference>
<dbReference type="InterPro" id="IPR004568">
    <property type="entry name" value="Ppantetheine-prot_Trfase_dom"/>
</dbReference>
<dbReference type="Proteomes" id="UP001375370">
    <property type="component" value="Chromosome"/>
</dbReference>
<dbReference type="SUPFAM" id="SSF56214">
    <property type="entry name" value="4'-phosphopantetheinyl transferase"/>
    <property type="match status" value="1"/>
</dbReference>
<comment type="similarity">
    <text evidence="8">Belongs to the P-Pant transferase superfamily. AcpS family.</text>
</comment>
<dbReference type="InterPro" id="IPR008278">
    <property type="entry name" value="4-PPantetheinyl_Trfase_dom"/>
</dbReference>
<protein>
    <recommendedName>
        <fullName evidence="8">Holo-[acyl-carrier-protein] synthase</fullName>
        <shortName evidence="8">Holo-ACP synthase</shortName>
        <ecNumber evidence="8">2.7.8.7</ecNumber>
    </recommendedName>
    <alternativeName>
        <fullName evidence="8">4'-phosphopantetheinyl transferase AcpS</fullName>
    </alternativeName>
</protein>
<reference evidence="10 11" key="1">
    <citation type="submission" date="2024-03" db="EMBL/GenBank/DDBJ databases">
        <title>A Dehalogenimonas Isolated from Estuarine Sediments Dihaloeliminates Chlorinated Alkanes.</title>
        <authorList>
            <person name="Yang Y."/>
            <person name="Wang H."/>
        </authorList>
    </citation>
    <scope>NUCLEOTIDE SEQUENCE [LARGE SCALE GENOMIC DNA]</scope>
    <source>
        <strain evidence="10 11">W</strain>
    </source>
</reference>
<evidence type="ECO:0000313" key="10">
    <source>
        <dbReference type="EMBL" id="WWX24779.1"/>
    </source>
</evidence>
<keyword evidence="11" id="KW-1185">Reference proteome</keyword>
<evidence type="ECO:0000256" key="8">
    <source>
        <dbReference type="HAMAP-Rule" id="MF_00101"/>
    </source>
</evidence>
<sequence length="119" mass="12950">MKQYLGVDIIEISRIEQAVGRWGDSFLGRVYTAEELRLYRGKLPSLAARFAAKEAAVKALGVNELIYRDIEVTAEPGGRPAITLYGRARSRALELGITDLAVSLSHSRDYAAAVVSGIV</sequence>
<dbReference type="HAMAP" id="MF_00101">
    <property type="entry name" value="AcpS"/>
    <property type="match status" value="1"/>
</dbReference>
<keyword evidence="6 8" id="KW-0443">Lipid metabolism</keyword>
<comment type="subcellular location">
    <subcellularLocation>
        <location evidence="8">Cytoplasm</location>
    </subcellularLocation>
</comment>
<evidence type="ECO:0000256" key="1">
    <source>
        <dbReference type="ARBA" id="ARBA00022516"/>
    </source>
</evidence>
<evidence type="ECO:0000256" key="4">
    <source>
        <dbReference type="ARBA" id="ARBA00022832"/>
    </source>
</evidence>
<dbReference type="InterPro" id="IPR002582">
    <property type="entry name" value="ACPS"/>
</dbReference>
<keyword evidence="7 8" id="KW-0275">Fatty acid biosynthesis</keyword>
<organism evidence="10 11">
    <name type="scientific">Candidatus Dehalogenimonas loeffleri</name>
    <dbReference type="NCBI Taxonomy" id="3127115"/>
    <lineage>
        <taxon>Bacteria</taxon>
        <taxon>Bacillati</taxon>
        <taxon>Chloroflexota</taxon>
        <taxon>Dehalococcoidia</taxon>
        <taxon>Dehalococcoidales</taxon>
        <taxon>Dehalococcoidaceae</taxon>
        <taxon>Dehalogenimonas</taxon>
    </lineage>
</organism>
<keyword evidence="1 8" id="KW-0444">Lipid biosynthesis</keyword>
<dbReference type="EC" id="2.7.8.7" evidence="8"/>
<feature type="domain" description="4'-phosphopantetheinyl transferase" evidence="9">
    <location>
        <begin position="5"/>
        <end position="115"/>
    </location>
</feature>
<proteinExistence type="inferred from homology"/>
<feature type="binding site" evidence="8">
    <location>
        <position position="54"/>
    </location>
    <ligand>
        <name>Mg(2+)</name>
        <dbReference type="ChEBI" id="CHEBI:18420"/>
    </ligand>
</feature>
<dbReference type="GO" id="GO:0008897">
    <property type="term" value="F:holo-[acyl-carrier-protein] synthase activity"/>
    <property type="evidence" value="ECO:0007669"/>
    <property type="project" value="UniProtKB-EC"/>
</dbReference>
<keyword evidence="3 8" id="KW-0479">Metal-binding</keyword>
<dbReference type="InterPro" id="IPR037143">
    <property type="entry name" value="4-PPantetheinyl_Trfase_dom_sf"/>
</dbReference>
<dbReference type="EMBL" id="CP146612">
    <property type="protein sequence ID" value="WWX24779.1"/>
    <property type="molecule type" value="Genomic_DNA"/>
</dbReference>
<comment type="function">
    <text evidence="8">Transfers the 4'-phosphopantetheine moiety from coenzyme A to a Ser of acyl-carrier-protein.</text>
</comment>
<keyword evidence="5 8" id="KW-0460">Magnesium</keyword>
<comment type="catalytic activity">
    <reaction evidence="8">
        <text>apo-[ACP] + CoA = holo-[ACP] + adenosine 3',5'-bisphosphate + H(+)</text>
        <dbReference type="Rhea" id="RHEA:12068"/>
        <dbReference type="Rhea" id="RHEA-COMP:9685"/>
        <dbReference type="Rhea" id="RHEA-COMP:9690"/>
        <dbReference type="ChEBI" id="CHEBI:15378"/>
        <dbReference type="ChEBI" id="CHEBI:29999"/>
        <dbReference type="ChEBI" id="CHEBI:57287"/>
        <dbReference type="ChEBI" id="CHEBI:58343"/>
        <dbReference type="ChEBI" id="CHEBI:64479"/>
        <dbReference type="EC" id="2.7.8.7"/>
    </reaction>
</comment>
<dbReference type="Pfam" id="PF01648">
    <property type="entry name" value="ACPS"/>
    <property type="match status" value="1"/>
</dbReference>
<evidence type="ECO:0000256" key="7">
    <source>
        <dbReference type="ARBA" id="ARBA00023160"/>
    </source>
</evidence>
<keyword evidence="2 8" id="KW-0808">Transferase</keyword>
<keyword evidence="8" id="KW-0963">Cytoplasm</keyword>
<gene>
    <name evidence="8 10" type="primary">acpS</name>
    <name evidence="10" type="ORF">V8247_05795</name>
</gene>
<evidence type="ECO:0000256" key="3">
    <source>
        <dbReference type="ARBA" id="ARBA00022723"/>
    </source>
</evidence>
<evidence type="ECO:0000313" key="11">
    <source>
        <dbReference type="Proteomes" id="UP001375370"/>
    </source>
</evidence>
<dbReference type="RefSeq" id="WP_338736899.1">
    <property type="nucleotide sequence ID" value="NZ_CP146612.1"/>
</dbReference>
<evidence type="ECO:0000259" key="9">
    <source>
        <dbReference type="Pfam" id="PF01648"/>
    </source>
</evidence>
<evidence type="ECO:0000256" key="6">
    <source>
        <dbReference type="ARBA" id="ARBA00023098"/>
    </source>
</evidence>
<dbReference type="NCBIfam" id="TIGR00556">
    <property type="entry name" value="pantethn_trn"/>
    <property type="match status" value="1"/>
</dbReference>
<evidence type="ECO:0000256" key="5">
    <source>
        <dbReference type="ARBA" id="ARBA00022842"/>
    </source>
</evidence>
<evidence type="ECO:0000256" key="2">
    <source>
        <dbReference type="ARBA" id="ARBA00022679"/>
    </source>
</evidence>
<keyword evidence="4 8" id="KW-0276">Fatty acid metabolism</keyword>
<feature type="binding site" evidence="8">
    <location>
        <position position="8"/>
    </location>
    <ligand>
        <name>Mg(2+)</name>
        <dbReference type="ChEBI" id="CHEBI:18420"/>
    </ligand>
</feature>
<dbReference type="NCBIfam" id="TIGR00516">
    <property type="entry name" value="acpS"/>
    <property type="match status" value="1"/>
</dbReference>